<organism evidence="7 8">
    <name type="scientific">Haemophilus parahaemolyticus</name>
    <dbReference type="NCBI Taxonomy" id="735"/>
    <lineage>
        <taxon>Bacteria</taxon>
        <taxon>Pseudomonadati</taxon>
        <taxon>Pseudomonadota</taxon>
        <taxon>Gammaproteobacteria</taxon>
        <taxon>Pasteurellales</taxon>
        <taxon>Pasteurellaceae</taxon>
        <taxon>Haemophilus</taxon>
    </lineage>
</organism>
<gene>
    <name evidence="4 7" type="primary">proQ</name>
    <name evidence="7" type="ORF">NCTC10794_00138</name>
</gene>
<feature type="region of interest" description="Disordered" evidence="5">
    <location>
        <begin position="133"/>
        <end position="170"/>
    </location>
</feature>
<dbReference type="PANTHER" id="PTHR38106:SF1">
    <property type="entry name" value="RNA CHAPERONE PROQ"/>
    <property type="match status" value="1"/>
</dbReference>
<evidence type="ECO:0000256" key="5">
    <source>
        <dbReference type="SAM" id="MobiDB-lite"/>
    </source>
</evidence>
<keyword evidence="3 4" id="KW-0143">Chaperone</keyword>
<dbReference type="GO" id="GO:0010608">
    <property type="term" value="P:post-transcriptional regulation of gene expression"/>
    <property type="evidence" value="ECO:0007669"/>
    <property type="project" value="InterPro"/>
</dbReference>
<comment type="function">
    <text evidence="4">RNA chaperone with significant RNA binding, RNA strand exchange and RNA duplexing activities.</text>
</comment>
<evidence type="ECO:0000256" key="3">
    <source>
        <dbReference type="ARBA" id="ARBA00023186"/>
    </source>
</evidence>
<evidence type="ECO:0000313" key="7">
    <source>
        <dbReference type="EMBL" id="STO63133.1"/>
    </source>
</evidence>
<evidence type="ECO:0000256" key="4">
    <source>
        <dbReference type="HAMAP-Rule" id="MF_00749"/>
    </source>
</evidence>
<accession>A0A377HXX3</accession>
<keyword evidence="2 4" id="KW-0694">RNA-binding</keyword>
<evidence type="ECO:0000313" key="8">
    <source>
        <dbReference type="Proteomes" id="UP000254867"/>
    </source>
</evidence>
<comment type="similarity">
    <text evidence="4">Belongs to the ProQ family.</text>
</comment>
<dbReference type="AlphaFoldDB" id="A0A377HXX3"/>
<feature type="domain" description="ProQ/FinO" evidence="6">
    <location>
        <begin position="20"/>
        <end position="135"/>
    </location>
</feature>
<reference evidence="7 8" key="1">
    <citation type="submission" date="2018-06" db="EMBL/GenBank/DDBJ databases">
        <authorList>
            <consortium name="Pathogen Informatics"/>
            <person name="Doyle S."/>
        </authorList>
    </citation>
    <scope>NUCLEOTIDE SEQUENCE [LARGE SCALE GENOMIC DNA]</scope>
    <source>
        <strain evidence="7 8">NCTC10794</strain>
    </source>
</reference>
<dbReference type="InterPro" id="IPR023529">
    <property type="entry name" value="ProQ"/>
</dbReference>
<feature type="compositionally biased region" description="Basic residues" evidence="5">
    <location>
        <begin position="152"/>
        <end position="162"/>
    </location>
</feature>
<sequence>MSEQEVQTAVETSEKAANTNKVNPPVKEIIAYLAEKFPLCFSVEGEAKPIKIGLFEDLAVALSDDETVSKTQLRQALRGYTMSWRYLAACKPNAVRVGLQGEEAGIVDEQQAEHAAQTLAQSRETVAARKAEQRKAQRKEFFKKQRAEQNKTARKFTPKAKKPASNAPVASAESLAALATKFGR</sequence>
<feature type="compositionally biased region" description="Basic and acidic residues" evidence="5">
    <location>
        <begin position="133"/>
        <end position="151"/>
    </location>
</feature>
<keyword evidence="1 4" id="KW-0963">Cytoplasm</keyword>
<dbReference type="Gene3D" id="1.10.1710.10">
    <property type="entry name" value="ProQ/FinO domain"/>
    <property type="match status" value="1"/>
</dbReference>
<dbReference type="PANTHER" id="PTHR38106">
    <property type="entry name" value="RNA CHAPERONE PROQ"/>
    <property type="match status" value="1"/>
</dbReference>
<dbReference type="SMART" id="SM00945">
    <property type="entry name" value="ProQ"/>
    <property type="match status" value="1"/>
</dbReference>
<evidence type="ECO:0000256" key="1">
    <source>
        <dbReference type="ARBA" id="ARBA00022490"/>
    </source>
</evidence>
<dbReference type="Proteomes" id="UP000254867">
    <property type="component" value="Unassembled WGS sequence"/>
</dbReference>
<dbReference type="EMBL" id="UGHH01000002">
    <property type="protein sequence ID" value="STO63133.1"/>
    <property type="molecule type" value="Genomic_DNA"/>
</dbReference>
<dbReference type="GO" id="GO:0034057">
    <property type="term" value="F:RNA strand-exchange activity"/>
    <property type="evidence" value="ECO:0007669"/>
    <property type="project" value="UniProtKB-UniRule"/>
</dbReference>
<evidence type="ECO:0000256" key="2">
    <source>
        <dbReference type="ARBA" id="ARBA00022884"/>
    </source>
</evidence>
<dbReference type="NCBIfam" id="NF003434">
    <property type="entry name" value="PRK04950.1"/>
    <property type="match status" value="1"/>
</dbReference>
<proteinExistence type="inferred from homology"/>
<dbReference type="Pfam" id="PF04352">
    <property type="entry name" value="ProQ"/>
    <property type="match status" value="1"/>
</dbReference>
<dbReference type="InterPro" id="IPR036442">
    <property type="entry name" value="ProQ/FinO_sf"/>
</dbReference>
<dbReference type="GO" id="GO:0033592">
    <property type="term" value="F:RNA strand annealing activity"/>
    <property type="evidence" value="ECO:0007669"/>
    <property type="project" value="UniProtKB-UniRule"/>
</dbReference>
<dbReference type="HAMAP" id="MF_00749">
    <property type="entry name" value="ProQ"/>
    <property type="match status" value="1"/>
</dbReference>
<evidence type="ECO:0000259" key="6">
    <source>
        <dbReference type="SMART" id="SM00945"/>
    </source>
</evidence>
<protein>
    <recommendedName>
        <fullName evidence="4">RNA chaperone ProQ</fullName>
    </recommendedName>
</protein>
<dbReference type="RefSeq" id="WP_119221882.1">
    <property type="nucleotide sequence ID" value="NZ_UGHH01000002.1"/>
</dbReference>
<dbReference type="GO" id="GO:0005829">
    <property type="term" value="C:cytosol"/>
    <property type="evidence" value="ECO:0007669"/>
    <property type="project" value="TreeGrafter"/>
</dbReference>
<name>A0A377HXX3_HAEPH</name>
<comment type="subcellular location">
    <subcellularLocation>
        <location evidence="4">Cytoplasm</location>
    </subcellularLocation>
</comment>
<dbReference type="InterPro" id="IPR016103">
    <property type="entry name" value="ProQ/FinO"/>
</dbReference>
<dbReference type="SUPFAM" id="SSF48657">
    <property type="entry name" value="FinO-like"/>
    <property type="match status" value="1"/>
</dbReference>